<dbReference type="RefSeq" id="WP_163248151.1">
    <property type="nucleotide sequence ID" value="NZ_SXDP01000001.1"/>
</dbReference>
<dbReference type="PANTHER" id="PTHR46124">
    <property type="entry name" value="D-AMINOACYL-TRNA DEACYLASE"/>
    <property type="match status" value="1"/>
</dbReference>
<reference evidence="2 3" key="1">
    <citation type="submission" date="2019-04" db="EMBL/GenBank/DDBJ databases">
        <title>Genome sequencing of Clostridium botulinum Groups I-IV and Clostridium butyricum.</title>
        <authorList>
            <person name="Brunt J."/>
            <person name="Van Vliet A.H.M."/>
            <person name="Stringer S.C."/>
            <person name="Carter A.T."/>
            <person name="Peck M.W."/>
        </authorList>
    </citation>
    <scope>NUCLEOTIDE SEQUENCE [LARGE SCALE GENOMIC DNA]</scope>
    <source>
        <strain evidence="2 3">IFR 18/094</strain>
    </source>
</reference>
<feature type="binding site" evidence="1">
    <location>
        <position position="149"/>
    </location>
    <ligand>
        <name>a divalent metal cation</name>
        <dbReference type="ChEBI" id="CHEBI:60240"/>
        <label>2</label>
    </ligand>
</feature>
<proteinExistence type="predicted"/>
<dbReference type="SUPFAM" id="SSF51556">
    <property type="entry name" value="Metallo-dependent hydrolases"/>
    <property type="match status" value="1"/>
</dbReference>
<evidence type="ECO:0000313" key="2">
    <source>
        <dbReference type="EMBL" id="NEZ45740.1"/>
    </source>
</evidence>
<dbReference type="InterPro" id="IPR001130">
    <property type="entry name" value="TatD-like"/>
</dbReference>
<dbReference type="PANTHER" id="PTHR46124:SF2">
    <property type="entry name" value="D-AMINOACYL-TRNA DEACYLASE"/>
    <property type="match status" value="1"/>
</dbReference>
<gene>
    <name evidence="2" type="ORF">FDF74_00780</name>
</gene>
<feature type="binding site" evidence="1">
    <location>
        <position position="197"/>
    </location>
    <ligand>
        <name>a divalent metal cation</name>
        <dbReference type="ChEBI" id="CHEBI:60240"/>
        <label>1</label>
    </ligand>
</feature>
<dbReference type="CDD" id="cd01310">
    <property type="entry name" value="TatD_DNAse"/>
    <property type="match status" value="1"/>
</dbReference>
<dbReference type="EMBL" id="SXDP01000001">
    <property type="protein sequence ID" value="NEZ45740.1"/>
    <property type="molecule type" value="Genomic_DNA"/>
</dbReference>
<keyword evidence="1" id="KW-0479">Metal-binding</keyword>
<dbReference type="Gene3D" id="3.20.20.140">
    <property type="entry name" value="Metal-dependent hydrolases"/>
    <property type="match status" value="1"/>
</dbReference>
<feature type="binding site" evidence="1">
    <location>
        <position position="6"/>
    </location>
    <ligand>
        <name>a divalent metal cation</name>
        <dbReference type="ChEBI" id="CHEBI:60240"/>
        <label>1</label>
    </ligand>
</feature>
<organism evidence="2 3">
    <name type="scientific">Clostridium niameyense</name>
    <dbReference type="NCBI Taxonomy" id="1622073"/>
    <lineage>
        <taxon>Bacteria</taxon>
        <taxon>Bacillati</taxon>
        <taxon>Bacillota</taxon>
        <taxon>Clostridia</taxon>
        <taxon>Eubacteriales</taxon>
        <taxon>Clostridiaceae</taxon>
        <taxon>Clostridium</taxon>
    </lineage>
</organism>
<evidence type="ECO:0000256" key="1">
    <source>
        <dbReference type="PIRSR" id="PIRSR005902-1"/>
    </source>
</evidence>
<dbReference type="Pfam" id="PF01026">
    <property type="entry name" value="TatD_DNase"/>
    <property type="match status" value="1"/>
</dbReference>
<evidence type="ECO:0000313" key="3">
    <source>
        <dbReference type="Proteomes" id="UP000473885"/>
    </source>
</evidence>
<dbReference type="GO" id="GO:0046872">
    <property type="term" value="F:metal ion binding"/>
    <property type="evidence" value="ECO:0007669"/>
    <property type="project" value="UniProtKB-KW"/>
</dbReference>
<name>A0A6M0R7S5_9CLOT</name>
<protein>
    <submittedName>
        <fullName evidence="2">TatD family deoxyribonuclease</fullName>
    </submittedName>
</protein>
<feature type="binding site" evidence="1">
    <location>
        <position position="88"/>
    </location>
    <ligand>
        <name>a divalent metal cation</name>
        <dbReference type="ChEBI" id="CHEBI:60240"/>
        <label>1</label>
    </ligand>
</feature>
<dbReference type="PIRSF" id="PIRSF005902">
    <property type="entry name" value="DNase_TatD"/>
    <property type="match status" value="1"/>
</dbReference>
<dbReference type="InterPro" id="IPR032466">
    <property type="entry name" value="Metal_Hydrolase"/>
</dbReference>
<accession>A0A6M0R7S5</accession>
<feature type="binding site" evidence="1">
    <location>
        <position position="8"/>
    </location>
    <ligand>
        <name>a divalent metal cation</name>
        <dbReference type="ChEBI" id="CHEBI:60240"/>
        <label>1</label>
    </ligand>
</feature>
<dbReference type="GO" id="GO:0016788">
    <property type="term" value="F:hydrolase activity, acting on ester bonds"/>
    <property type="evidence" value="ECO:0007669"/>
    <property type="project" value="InterPro"/>
</dbReference>
<keyword evidence="3" id="KW-1185">Reference proteome</keyword>
<sequence>MYVDAHTHLSNYRDKNKINEALKCINEHKIYTVDNSMELIDYKESLKYRDISKYIIPSFGIHPWKAYDYIDKLQELDFYINDTPIIGEIGLDFHWVKDKAKYESQIKVFKYFLKKAKEQNKIINIHTKGAEKEIIELLDEYNMEKVIVHWFSGEKEELQEMIKRGYYFTVSSEVFYSNKIKSIAREIPIDRLLTETDGPESENWLSGKFPMPSIISSIVYSLGEIRNLEEEEVRINVLKNFNDFILKDSSIFDKL</sequence>
<comment type="caution">
    <text evidence="2">The sequence shown here is derived from an EMBL/GenBank/DDBJ whole genome shotgun (WGS) entry which is preliminary data.</text>
</comment>
<dbReference type="Proteomes" id="UP000473885">
    <property type="component" value="Unassembled WGS sequence"/>
</dbReference>
<dbReference type="AlphaFoldDB" id="A0A6M0R7S5"/>
<feature type="binding site" evidence="1">
    <location>
        <position position="126"/>
    </location>
    <ligand>
        <name>a divalent metal cation</name>
        <dbReference type="ChEBI" id="CHEBI:60240"/>
        <label>2</label>
    </ligand>
</feature>